<dbReference type="AlphaFoldDB" id="A0AAD0X7K6"/>
<feature type="region of interest" description="Disordered" evidence="1">
    <location>
        <begin position="156"/>
        <end position="276"/>
    </location>
</feature>
<feature type="chain" id="PRO_5041907323" evidence="2">
    <location>
        <begin position="25"/>
        <end position="1139"/>
    </location>
</feature>
<feature type="signal peptide" evidence="2">
    <location>
        <begin position="1"/>
        <end position="24"/>
    </location>
</feature>
<name>A0AAD0X7K6_9LACO</name>
<dbReference type="Gene3D" id="2.60.40.10">
    <property type="entry name" value="Immunoglobulins"/>
    <property type="match status" value="1"/>
</dbReference>
<reference evidence="4 5" key="1">
    <citation type="submission" date="2018-10" db="EMBL/GenBank/DDBJ databases">
        <title>Genome seuquencing of Lactobacillus species.</title>
        <authorList>
            <person name="Baek C."/>
            <person name="Yi H."/>
        </authorList>
    </citation>
    <scope>NUCLEOTIDE SEQUENCE [LARGE SCALE GENOMIC DNA]</scope>
    <source>
        <strain evidence="4 5">DSM 10667</strain>
    </source>
</reference>
<feature type="compositionally biased region" description="Polar residues" evidence="1">
    <location>
        <begin position="203"/>
        <end position="219"/>
    </location>
</feature>
<feature type="compositionally biased region" description="Low complexity" evidence="1">
    <location>
        <begin position="264"/>
        <end position="276"/>
    </location>
</feature>
<gene>
    <name evidence="4" type="ORF">LP667_14685</name>
</gene>
<feature type="compositionally biased region" description="Low complexity" evidence="1">
    <location>
        <begin position="164"/>
        <end position="202"/>
    </location>
</feature>
<organism evidence="4 5">
    <name type="scientific">Lactiplantibacillus paraplantarum</name>
    <dbReference type="NCBI Taxonomy" id="60520"/>
    <lineage>
        <taxon>Bacteria</taxon>
        <taxon>Bacillati</taxon>
        <taxon>Bacillota</taxon>
        <taxon>Bacilli</taxon>
        <taxon>Lactobacillales</taxon>
        <taxon>Lactobacillaceae</taxon>
        <taxon>Lactiplantibacillus</taxon>
    </lineage>
</organism>
<evidence type="ECO:0000313" key="4">
    <source>
        <dbReference type="EMBL" id="AYJ39952.1"/>
    </source>
</evidence>
<sequence>MMVLLQVMAAGATVSLGTGMTAQADTLPQLTFAKSTASDNILTNQHFDVELQVSNTASKTNTIDLPNDVNLDGPEEFKQIKKVFKDSHYTSGDNGAFTVTAKQLTVAYNPDKRRITVQWSDEYPQVKVPIRLTAVKAGQLALVAVADGQKGPALNVDIKAPKTQASQSSSRLEHSSTTASSSSTTTTTSSSQSQTSTTAQTSVGHSTASSVLNGQSADESLTGTSDSSSLSTSQSSSLAPAMGVSSASSATPSTSNEKNRQALSSSNGKQASASSWSNPLIPVTRLTQLSTNVANVSTWDQLVGAWKNASVDEINITTDISNASAPSGALDSRLSGNIIVNGNGHSVNLGRAGFHTRYNSATRDTLYTATFMNFAPLTGSFGNDAGLIGSTTGGDGGNAALNWTFNVSNITVPSGTRNSDTSRRFVSAEGNQVNVTGNCQVVTYRENILCGGLNVAAGQTFTGSKLATGDNNSFIWFVYDQQGTGDRKVNVEEDATLNCIRRPVDPNSTAYTTYPVVFDAYESINIGKNATFNASIPGNAYSNLYFSGSQYHRDLYADTGSTVNLTSLARSQSPISFSNNATSTIQSSSGANVYVIAATGAPLISGNYARLATVRFIKPNNLDLRNSSTGAAAATSSINQDNVGTFEIQDSNISLWRLASSITGGADYSYNSVAQLQQQGTTVSATNSNLQSNYLSSKMRRISAINQKPQLSFNNPYDGTTRLTDADQKLRTRVIVAMVPDTNGVQDDGKVHYIPQYASAGQLTVSYQVNGKTVTAPTDSNGYATANLGAFLKAGTTVTASTDNASGTMVTATETVVDVTPPNPATKVVPDPIRVSSGTVSGQNGEPGAQVTLALNGQIQTNVKTVVNANGTWSLDLTGLSLKIGDKIIIYMADSLGNRNPDPNSYPNGQQYHDATFQPAPIFTVAKDLIVNPIDPDDPSKPGTGGTNNLGPLSLDAVPTHLNFGQHSIPTMDTAYPLLAPSAAEDQLATATDGQKYATVGGQKNGQDSVYTQVTDTRDTPSGWQLTAQLSALTANDGTTMTGSYVTLTSGIAQYLNASTNKWVTSADQNQATLPAMIKLTPGATQQTLIAGTTGQQGVGTNQQIWNVNNVALHVQGGRVMAKNYSGTITWQLNSLPSQ</sequence>
<feature type="compositionally biased region" description="Low complexity" evidence="1">
    <location>
        <begin position="245"/>
        <end position="255"/>
    </location>
</feature>
<dbReference type="Pfam" id="PF13731">
    <property type="entry name" value="WxL"/>
    <property type="match status" value="1"/>
</dbReference>
<evidence type="ECO:0000256" key="2">
    <source>
        <dbReference type="SAM" id="SignalP"/>
    </source>
</evidence>
<dbReference type="InterPro" id="IPR013783">
    <property type="entry name" value="Ig-like_fold"/>
</dbReference>
<proteinExistence type="predicted"/>
<evidence type="ECO:0000313" key="5">
    <source>
        <dbReference type="Proteomes" id="UP000277896"/>
    </source>
</evidence>
<keyword evidence="2" id="KW-0732">Signal</keyword>
<evidence type="ECO:0000256" key="1">
    <source>
        <dbReference type="SAM" id="MobiDB-lite"/>
    </source>
</evidence>
<evidence type="ECO:0000259" key="3">
    <source>
        <dbReference type="Pfam" id="PF13731"/>
    </source>
</evidence>
<feature type="domain" description="WxL" evidence="3">
    <location>
        <begin position="927"/>
        <end position="1137"/>
    </location>
</feature>
<dbReference type="InterPro" id="IPR046776">
    <property type="entry name" value="Pectate_lyase_5"/>
</dbReference>
<dbReference type="Proteomes" id="UP000277896">
    <property type="component" value="Chromosome"/>
</dbReference>
<dbReference type="EMBL" id="CP032744">
    <property type="protein sequence ID" value="AYJ39952.1"/>
    <property type="molecule type" value="Genomic_DNA"/>
</dbReference>
<accession>A0AAD0X7K6</accession>
<protein>
    <submittedName>
        <fullName evidence="4">WxL domain-containing protein</fullName>
    </submittedName>
</protein>
<feature type="compositionally biased region" description="Low complexity" evidence="1">
    <location>
        <begin position="220"/>
        <end position="238"/>
    </location>
</feature>
<dbReference type="InterPro" id="IPR027994">
    <property type="entry name" value="WxL_dom"/>
</dbReference>
<dbReference type="Pfam" id="PF20585">
    <property type="entry name" value="Pectate_lyase_5"/>
    <property type="match status" value="1"/>
</dbReference>